<evidence type="ECO:0000313" key="2">
    <source>
        <dbReference type="EMBL" id="CCG44830.1"/>
    </source>
</evidence>
<proteinExistence type="predicted"/>
<gene>
    <name evidence="2" type="ordered locus">HBHAL_2487</name>
</gene>
<name>I0JL10_HALH3</name>
<dbReference type="RefSeq" id="WP_014642731.1">
    <property type="nucleotide sequence ID" value="NC_017668.1"/>
</dbReference>
<evidence type="ECO:0000256" key="1">
    <source>
        <dbReference type="SAM" id="SignalP"/>
    </source>
</evidence>
<dbReference type="EMBL" id="HE717023">
    <property type="protein sequence ID" value="CCG44830.1"/>
    <property type="molecule type" value="Genomic_DNA"/>
</dbReference>
<sequence>MVSRHYCKRVLSTLLMSALILVGFMGVAESVSADSAQYRISTYNYGEWDGIHVDWDPVGSSATMDVRVKQYGIHTGEQAKIRWKLYRSYDGALLNTRTVSGDFDGYLTYYNLSQGDYQITWESLTNNDTEGYMGVPSAYADTYQ</sequence>
<dbReference type="AlphaFoldDB" id="I0JL10"/>
<protein>
    <submittedName>
        <fullName evidence="2">Uncharacterized protein</fullName>
    </submittedName>
</protein>
<feature type="signal peptide" evidence="1">
    <location>
        <begin position="1"/>
        <end position="33"/>
    </location>
</feature>
<keyword evidence="3" id="KW-1185">Reference proteome</keyword>
<feature type="chain" id="PRO_5003630421" evidence="1">
    <location>
        <begin position="34"/>
        <end position="144"/>
    </location>
</feature>
<dbReference type="KEGG" id="hhd:HBHAL_2487"/>
<reference evidence="2 3" key="1">
    <citation type="journal article" date="2013" name="Environ. Microbiol.">
        <title>Chloride and organic osmolytes: a hybrid strategy to cope with elevated salinities by the moderately halophilic, chloride-dependent bacterium Halobacillus halophilus.</title>
        <authorList>
            <person name="Saum S.H."/>
            <person name="Pfeiffer F."/>
            <person name="Palm P."/>
            <person name="Rampp M."/>
            <person name="Schuster S.C."/>
            <person name="Muller V."/>
            <person name="Oesterhelt D."/>
        </authorList>
    </citation>
    <scope>NUCLEOTIDE SEQUENCE [LARGE SCALE GENOMIC DNA]</scope>
    <source>
        <strain evidence="3">ATCC 35676 / DSM 2266 / JCM 20832 / KCTC 3685 / LMG 17431 / NBRC 102448 / NCIMB 2269</strain>
    </source>
</reference>
<evidence type="ECO:0000313" key="3">
    <source>
        <dbReference type="Proteomes" id="UP000007397"/>
    </source>
</evidence>
<accession>I0JL10</accession>
<dbReference type="Proteomes" id="UP000007397">
    <property type="component" value="Chromosome"/>
</dbReference>
<keyword evidence="1" id="KW-0732">Signal</keyword>
<organism evidence="2 3">
    <name type="scientific">Halobacillus halophilus (strain ATCC 35676 / DSM 2266 / JCM 20832 / KCTC 3685 / LMG 17431 / NBRC 102448 / NCIMB 2269)</name>
    <name type="common">Sporosarcina halophila</name>
    <dbReference type="NCBI Taxonomy" id="866895"/>
    <lineage>
        <taxon>Bacteria</taxon>
        <taxon>Bacillati</taxon>
        <taxon>Bacillota</taxon>
        <taxon>Bacilli</taxon>
        <taxon>Bacillales</taxon>
        <taxon>Bacillaceae</taxon>
        <taxon>Halobacillus</taxon>
    </lineage>
</organism>
<dbReference type="HOGENOM" id="CLU_1793791_0_0_9"/>